<dbReference type="AlphaFoldDB" id="A0AA47PCY5"/>
<sequence length="149" mass="16155">MNDPLETHAMSAPPTADSYGASAPPYSAFDNMPGYEGTLSGGGGEPVDAFTHQPPGPWDIVAQAPTFFEDSKQVIKVPYTSSLKKVCWVCNGAGYRHGEDRCHHCNGRGRDKTNNSSDYVVEQSSGLLLANLNKVTGKELFKDSQYLVR</sequence>
<dbReference type="EMBL" id="JAOPHQ010000304">
    <property type="protein sequence ID" value="KAK0155107.1"/>
    <property type="molecule type" value="Genomic_DNA"/>
</dbReference>
<protein>
    <submittedName>
        <fullName evidence="2">Protein SSUH2</fullName>
    </submittedName>
</protein>
<evidence type="ECO:0000313" key="3">
    <source>
        <dbReference type="Proteomes" id="UP001174136"/>
    </source>
</evidence>
<comment type="caution">
    <text evidence="2">The sequence shown here is derived from an EMBL/GenBank/DDBJ whole genome shotgun (WGS) entry which is preliminary data.</text>
</comment>
<feature type="region of interest" description="Disordered" evidence="1">
    <location>
        <begin position="34"/>
        <end position="55"/>
    </location>
</feature>
<evidence type="ECO:0000256" key="1">
    <source>
        <dbReference type="SAM" id="MobiDB-lite"/>
    </source>
</evidence>
<dbReference type="SUPFAM" id="SSF57938">
    <property type="entry name" value="DnaJ/Hsp40 cysteine-rich domain"/>
    <property type="match status" value="1"/>
</dbReference>
<reference evidence="2" key="1">
    <citation type="journal article" date="2023" name="Front. Mar. Sci.">
        <title>A new Merluccius polli reference genome to investigate the effects of global change in West African waters.</title>
        <authorList>
            <person name="Mateo J.L."/>
            <person name="Blanco-Fernandez C."/>
            <person name="Garcia-Vazquez E."/>
            <person name="Machado-Schiaffino G."/>
        </authorList>
    </citation>
    <scope>NUCLEOTIDE SEQUENCE</scope>
    <source>
        <strain evidence="2">C29</strain>
        <tissue evidence="2">Fin</tissue>
    </source>
</reference>
<proteinExistence type="predicted"/>
<keyword evidence="3" id="KW-1185">Reference proteome</keyword>
<dbReference type="Proteomes" id="UP001174136">
    <property type="component" value="Unassembled WGS sequence"/>
</dbReference>
<dbReference type="Gene3D" id="6.20.20.10">
    <property type="match status" value="1"/>
</dbReference>
<dbReference type="InterPro" id="IPR036410">
    <property type="entry name" value="HSP_DnaJ_Cys-rich_dom_sf"/>
</dbReference>
<accession>A0AA47PCY5</accession>
<evidence type="ECO:0000313" key="2">
    <source>
        <dbReference type="EMBL" id="KAK0155107.1"/>
    </source>
</evidence>
<gene>
    <name evidence="2" type="primary">ssuh2_1</name>
    <name evidence="2" type="ORF">N1851_002589</name>
</gene>
<name>A0AA47PCY5_MERPO</name>
<dbReference type="PANTHER" id="PTHR48465:SF1">
    <property type="entry name" value="PROTEIN SSUH2 HOMOLOG"/>
    <property type="match status" value="1"/>
</dbReference>
<organism evidence="2 3">
    <name type="scientific">Merluccius polli</name>
    <name type="common">Benguela hake</name>
    <name type="synonym">Merluccius cadenati</name>
    <dbReference type="NCBI Taxonomy" id="89951"/>
    <lineage>
        <taxon>Eukaryota</taxon>
        <taxon>Metazoa</taxon>
        <taxon>Chordata</taxon>
        <taxon>Craniata</taxon>
        <taxon>Vertebrata</taxon>
        <taxon>Euteleostomi</taxon>
        <taxon>Actinopterygii</taxon>
        <taxon>Neopterygii</taxon>
        <taxon>Teleostei</taxon>
        <taxon>Neoteleostei</taxon>
        <taxon>Acanthomorphata</taxon>
        <taxon>Zeiogadaria</taxon>
        <taxon>Gadariae</taxon>
        <taxon>Gadiformes</taxon>
        <taxon>Gadoidei</taxon>
        <taxon>Merlucciidae</taxon>
        <taxon>Merluccius</taxon>
    </lineage>
</organism>
<dbReference type="InterPro" id="IPR052789">
    <property type="entry name" value="SSUH2_homolog"/>
</dbReference>
<dbReference type="PANTHER" id="PTHR48465">
    <property type="entry name" value="PROTEIN SSUH2 HOMOLOG"/>
    <property type="match status" value="1"/>
</dbReference>